<sequence length="460" mass="50804">MDDRLIIAVDFGTTYSGIAYCFADQRNSSPIPIDNWPGANGIDVPKIPTVICYDKRNSNKFAWGGSVEPQADSISGFKLLLDPSQLRPDYVPGIHVAQELQQLPKTPIQITADFIGAIHSHAIEEIAKKFPKDYVQLCRKEYLFSVPAVWSDAAKHATLKAAEMAGLSPVRLIKEPEAAALWTTKKLDVALNSGDVFVVCDAGGGTVDLVSYEVETTSPKLQVKEVVPGTGGMAGSLNLNKRFESAVRKLVGDKQWSMLHSSKGFQLALSLFEKEIKKAFKGDSDDDCFDDEEFYVNFYPARLADDPDRGLESNTWTMVKDDLMDIFNPVIDDILKLVDEQVKNVEIKMGGQGPKYIFLVGGFGSNQYLMKRIMNKYPDIEILQPPDAWAAIAKGAALSGMSTEVTRTTVTSISATRHYGTEVFGRYDVIQDHGRPFHVALDDDLVTEKVSTSVTTYLLR</sequence>
<comment type="caution">
    <text evidence="3">The sequence shown here is derived from an EMBL/GenBank/DDBJ whole genome shotgun (WGS) entry which is preliminary data.</text>
</comment>
<reference evidence="3 4" key="1">
    <citation type="journal article" date="2016" name="Genome Announc.">
        <title>Draft Whole-Genome Sequence of Trichoderma gamsii T6085, a Promising Biocontrol Agent of Fusarium Head Blight on Wheat.</title>
        <authorList>
            <person name="Baroncelli R."/>
            <person name="Zapparata A."/>
            <person name="Piaggeschi G."/>
            <person name="Sarrocco S."/>
            <person name="Vannacci G."/>
        </authorList>
    </citation>
    <scope>NUCLEOTIDE SEQUENCE [LARGE SCALE GENOMIC DNA]</scope>
    <source>
        <strain evidence="3 4">T6085</strain>
    </source>
</reference>
<dbReference type="Pfam" id="PF00012">
    <property type="entry name" value="HSP70"/>
    <property type="match status" value="1"/>
</dbReference>
<dbReference type="Gene3D" id="3.30.420.40">
    <property type="match status" value="1"/>
</dbReference>
<evidence type="ECO:0000313" key="4">
    <source>
        <dbReference type="Proteomes" id="UP000054821"/>
    </source>
</evidence>
<dbReference type="CDD" id="cd10170">
    <property type="entry name" value="ASKHA_NBD_HSP70"/>
    <property type="match status" value="1"/>
</dbReference>
<keyword evidence="1" id="KW-0547">Nucleotide-binding</keyword>
<dbReference type="InterPro" id="IPR043129">
    <property type="entry name" value="ATPase_NBD"/>
</dbReference>
<dbReference type="AlphaFoldDB" id="A0A2P4ZFZ7"/>
<dbReference type="STRING" id="398673.A0A2P4ZFZ7"/>
<dbReference type="PANTHER" id="PTHR14187:SF5">
    <property type="entry name" value="HEAT SHOCK 70 KDA PROTEIN 12A"/>
    <property type="match status" value="1"/>
</dbReference>
<dbReference type="PANTHER" id="PTHR14187">
    <property type="entry name" value="ALPHA KINASE/ELONGATION FACTOR 2 KINASE"/>
    <property type="match status" value="1"/>
</dbReference>
<evidence type="ECO:0008006" key="5">
    <source>
        <dbReference type="Google" id="ProtNLM"/>
    </source>
</evidence>
<evidence type="ECO:0000256" key="1">
    <source>
        <dbReference type="ARBA" id="ARBA00022741"/>
    </source>
</evidence>
<keyword evidence="4" id="KW-1185">Reference proteome</keyword>
<proteinExistence type="predicted"/>
<dbReference type="InterPro" id="IPR013126">
    <property type="entry name" value="Hsp_70_fam"/>
</dbReference>
<evidence type="ECO:0000256" key="2">
    <source>
        <dbReference type="ARBA" id="ARBA00022840"/>
    </source>
</evidence>
<dbReference type="RefSeq" id="XP_018661142.1">
    <property type="nucleotide sequence ID" value="XM_018805719.1"/>
</dbReference>
<keyword evidence="2" id="KW-0067">ATP-binding</keyword>
<name>A0A2P4ZFZ7_9HYPO</name>
<evidence type="ECO:0000313" key="3">
    <source>
        <dbReference type="EMBL" id="PON23215.1"/>
    </source>
</evidence>
<dbReference type="Proteomes" id="UP000054821">
    <property type="component" value="Unassembled WGS sequence"/>
</dbReference>
<protein>
    <recommendedName>
        <fullName evidence="5">Hsp70-like protein</fullName>
    </recommendedName>
</protein>
<gene>
    <name evidence="3" type="ORF">TGAM01_v207988</name>
</gene>
<dbReference type="SUPFAM" id="SSF53067">
    <property type="entry name" value="Actin-like ATPase domain"/>
    <property type="match status" value="2"/>
</dbReference>
<organism evidence="3 4">
    <name type="scientific">Trichoderma gamsii</name>
    <dbReference type="NCBI Taxonomy" id="398673"/>
    <lineage>
        <taxon>Eukaryota</taxon>
        <taxon>Fungi</taxon>
        <taxon>Dikarya</taxon>
        <taxon>Ascomycota</taxon>
        <taxon>Pezizomycotina</taxon>
        <taxon>Sordariomycetes</taxon>
        <taxon>Hypocreomycetidae</taxon>
        <taxon>Hypocreales</taxon>
        <taxon>Hypocreaceae</taxon>
        <taxon>Trichoderma</taxon>
    </lineage>
</organism>
<dbReference type="EMBL" id="JPDN02000031">
    <property type="protein sequence ID" value="PON23215.1"/>
    <property type="molecule type" value="Genomic_DNA"/>
</dbReference>
<dbReference type="GO" id="GO:0140662">
    <property type="term" value="F:ATP-dependent protein folding chaperone"/>
    <property type="evidence" value="ECO:0007669"/>
    <property type="project" value="InterPro"/>
</dbReference>
<dbReference type="GO" id="GO:0005524">
    <property type="term" value="F:ATP binding"/>
    <property type="evidence" value="ECO:0007669"/>
    <property type="project" value="UniProtKB-KW"/>
</dbReference>
<accession>A0A2P4ZFZ7</accession>
<dbReference type="GeneID" id="29985802"/>